<gene>
    <name evidence="1" type="ORF">CCAX7_56080</name>
</gene>
<dbReference type="Proteomes" id="UP000287394">
    <property type="component" value="Chromosome"/>
</dbReference>
<dbReference type="KEGG" id="ccot:CCAX7_56080"/>
<dbReference type="EMBL" id="AP025739">
    <property type="protein sequence ID" value="BDI33557.1"/>
    <property type="molecule type" value="Genomic_DNA"/>
</dbReference>
<reference evidence="1 2" key="1">
    <citation type="journal article" date="2019" name="Int. J. Syst. Evol. Microbiol.">
        <title>Capsulimonas corticalis gen. nov., sp. nov., an aerobic capsulated bacterium, of a novel bacterial order, Capsulimonadales ord. nov., of the class Armatimonadia of the phylum Armatimonadetes.</title>
        <authorList>
            <person name="Li J."/>
            <person name="Kudo C."/>
            <person name="Tonouchi A."/>
        </authorList>
    </citation>
    <scope>NUCLEOTIDE SEQUENCE [LARGE SCALE GENOMIC DNA]</scope>
    <source>
        <strain evidence="1 2">AX-7</strain>
    </source>
</reference>
<dbReference type="AlphaFoldDB" id="A0A402D0Q1"/>
<accession>A0A402D0Q1</accession>
<protein>
    <submittedName>
        <fullName evidence="1">Uncharacterized protein</fullName>
    </submittedName>
</protein>
<keyword evidence="2" id="KW-1185">Reference proteome</keyword>
<dbReference type="RefSeq" id="WP_119323111.1">
    <property type="nucleotide sequence ID" value="NZ_AP025739.1"/>
</dbReference>
<evidence type="ECO:0000313" key="2">
    <source>
        <dbReference type="Proteomes" id="UP000287394"/>
    </source>
</evidence>
<proteinExistence type="predicted"/>
<sequence length="174" mass="20324">MSEFQITKTDDRLTLRRTRESILSRCVSVPLLIAWSVWLYHRDPKGNKIQPFPHTLDGAASAVMMAAVMGFLLYVFYQVMVARWLIVLDRKNDALFIDGRKICGLNDVRAEIERSPLPWTPVFFIRQLLVLHVPRRKIQIRWARGFRREAEELQILSAAIAEMLPRDGAHRRRD</sequence>
<evidence type="ECO:0000313" key="1">
    <source>
        <dbReference type="EMBL" id="BDI33557.1"/>
    </source>
</evidence>
<name>A0A402D0Q1_9BACT</name>
<organism evidence="1 2">
    <name type="scientific">Capsulimonas corticalis</name>
    <dbReference type="NCBI Taxonomy" id="2219043"/>
    <lineage>
        <taxon>Bacteria</taxon>
        <taxon>Bacillati</taxon>
        <taxon>Armatimonadota</taxon>
        <taxon>Armatimonadia</taxon>
        <taxon>Capsulimonadales</taxon>
        <taxon>Capsulimonadaceae</taxon>
        <taxon>Capsulimonas</taxon>
    </lineage>
</organism>